<evidence type="ECO:0000313" key="3">
    <source>
        <dbReference type="Proteomes" id="UP000286415"/>
    </source>
</evidence>
<organism evidence="2 3">
    <name type="scientific">Clonorchis sinensis</name>
    <name type="common">Chinese liver fluke</name>
    <dbReference type="NCBI Taxonomy" id="79923"/>
    <lineage>
        <taxon>Eukaryota</taxon>
        <taxon>Metazoa</taxon>
        <taxon>Spiralia</taxon>
        <taxon>Lophotrochozoa</taxon>
        <taxon>Platyhelminthes</taxon>
        <taxon>Trematoda</taxon>
        <taxon>Digenea</taxon>
        <taxon>Opisthorchiida</taxon>
        <taxon>Opisthorchiata</taxon>
        <taxon>Opisthorchiidae</taxon>
        <taxon>Clonorchis</taxon>
    </lineage>
</organism>
<reference evidence="2 3" key="2">
    <citation type="journal article" date="2021" name="Genomics">
        <title>High-quality reference genome for Clonorchis sinensis.</title>
        <authorList>
            <person name="Young N.D."/>
            <person name="Stroehlein A.J."/>
            <person name="Kinkar L."/>
            <person name="Wang T."/>
            <person name="Sohn W.M."/>
            <person name="Chang B.C.H."/>
            <person name="Kaur P."/>
            <person name="Weisz D."/>
            <person name="Dudchenko O."/>
            <person name="Aiden E.L."/>
            <person name="Korhonen P.K."/>
            <person name="Gasser R.B."/>
        </authorList>
    </citation>
    <scope>NUCLEOTIDE SEQUENCE [LARGE SCALE GENOMIC DNA]</scope>
    <source>
        <strain evidence="2">Cs-k2</strain>
    </source>
</reference>
<comment type="caution">
    <text evidence="2">The sequence shown here is derived from an EMBL/GenBank/DDBJ whole genome shotgun (WGS) entry which is preliminary data.</text>
</comment>
<keyword evidence="1" id="KW-0472">Membrane</keyword>
<dbReference type="Proteomes" id="UP000286415">
    <property type="component" value="Unassembled WGS sequence"/>
</dbReference>
<accession>A0A8T1LVE8</accession>
<proteinExistence type="predicted"/>
<name>A0A8T1LVE8_CLOSI</name>
<protein>
    <submittedName>
        <fullName evidence="2">Uncharacterized protein</fullName>
    </submittedName>
</protein>
<dbReference type="AlphaFoldDB" id="A0A8T1LVE8"/>
<feature type="transmembrane region" description="Helical" evidence="1">
    <location>
        <begin position="20"/>
        <end position="39"/>
    </location>
</feature>
<reference evidence="2 3" key="1">
    <citation type="journal article" date="2018" name="Biotechnol. Adv.">
        <title>Improved genomic resources and new bioinformatic workflow for the carcinogenic parasite Clonorchis sinensis: Biotechnological implications.</title>
        <authorList>
            <person name="Wang D."/>
            <person name="Korhonen P.K."/>
            <person name="Gasser R.B."/>
            <person name="Young N.D."/>
        </authorList>
    </citation>
    <scope>NUCLEOTIDE SEQUENCE [LARGE SCALE GENOMIC DNA]</scope>
    <source>
        <strain evidence="2">Cs-k2</strain>
    </source>
</reference>
<sequence>MEVQLLFLSDCHQNKKPDPFRRPAIVYTLLLIFVFSRSLSTRPFRSLLWICRFFSHCVSTPFPSLKSFLDTGLFGYMNSGEDHGTIISLSAFFLNPITIHPHQLTHPATTICHLGLLTVVVTTALLAGRVHFFVSSLI</sequence>
<evidence type="ECO:0000256" key="1">
    <source>
        <dbReference type="SAM" id="Phobius"/>
    </source>
</evidence>
<evidence type="ECO:0000313" key="2">
    <source>
        <dbReference type="EMBL" id="KAG5441314.1"/>
    </source>
</evidence>
<gene>
    <name evidence="2" type="ORF">CSKR_202144</name>
</gene>
<keyword evidence="1" id="KW-0812">Transmembrane</keyword>
<keyword evidence="3" id="KW-1185">Reference proteome</keyword>
<dbReference type="OrthoDB" id="10506245at2759"/>
<dbReference type="EMBL" id="NIRI02000077">
    <property type="protein sequence ID" value="KAG5441314.1"/>
    <property type="molecule type" value="Genomic_DNA"/>
</dbReference>
<keyword evidence="1" id="KW-1133">Transmembrane helix</keyword>